<dbReference type="PANTHER" id="PTHR20956">
    <property type="entry name" value="HEH2P"/>
    <property type="match status" value="1"/>
</dbReference>
<dbReference type="Gene3D" id="2.20.25.240">
    <property type="match status" value="1"/>
</dbReference>
<evidence type="ECO:0000256" key="3">
    <source>
        <dbReference type="ARBA" id="ARBA00022833"/>
    </source>
</evidence>
<keyword evidence="7" id="KW-1185">Reference proteome</keyword>
<evidence type="ECO:0000313" key="7">
    <source>
        <dbReference type="Proteomes" id="UP001347796"/>
    </source>
</evidence>
<evidence type="ECO:0000256" key="4">
    <source>
        <dbReference type="SAM" id="MobiDB-lite"/>
    </source>
</evidence>
<feature type="compositionally biased region" description="Acidic residues" evidence="4">
    <location>
        <begin position="111"/>
        <end position="127"/>
    </location>
</feature>
<feature type="compositionally biased region" description="Polar residues" evidence="4">
    <location>
        <begin position="69"/>
        <end position="78"/>
    </location>
</feature>
<keyword evidence="1" id="KW-0479">Metal-binding</keyword>
<evidence type="ECO:0000256" key="2">
    <source>
        <dbReference type="ARBA" id="ARBA00022771"/>
    </source>
</evidence>
<dbReference type="AlphaFoldDB" id="A0AAN8K721"/>
<evidence type="ECO:0000313" key="6">
    <source>
        <dbReference type="EMBL" id="KAK6185749.1"/>
    </source>
</evidence>
<evidence type="ECO:0000259" key="5">
    <source>
        <dbReference type="Pfam" id="PF04500"/>
    </source>
</evidence>
<dbReference type="InterPro" id="IPR007588">
    <property type="entry name" value="Znf_FLYWCH"/>
</dbReference>
<reference evidence="6 7" key="1">
    <citation type="submission" date="2024-01" db="EMBL/GenBank/DDBJ databases">
        <title>The genome of the rayed Mediterranean limpet Patella caerulea (Linnaeus, 1758).</title>
        <authorList>
            <person name="Anh-Thu Weber A."/>
            <person name="Halstead-Nussloch G."/>
        </authorList>
    </citation>
    <scope>NUCLEOTIDE SEQUENCE [LARGE SCALE GENOMIC DNA]</scope>
    <source>
        <strain evidence="6">AATW-2023a</strain>
        <tissue evidence="6">Whole specimen</tissue>
    </source>
</reference>
<name>A0AAN8K721_PATCE</name>
<keyword evidence="2" id="KW-0863">Zinc-finger</keyword>
<accession>A0AAN8K721</accession>
<feature type="region of interest" description="Disordered" evidence="4">
    <location>
        <begin position="69"/>
        <end position="155"/>
    </location>
</feature>
<gene>
    <name evidence="6" type="ORF">SNE40_007912</name>
</gene>
<keyword evidence="3" id="KW-0862">Zinc</keyword>
<dbReference type="Proteomes" id="UP001347796">
    <property type="component" value="Unassembled WGS sequence"/>
</dbReference>
<dbReference type="EMBL" id="JAZGQO010000006">
    <property type="protein sequence ID" value="KAK6185749.1"/>
    <property type="molecule type" value="Genomic_DNA"/>
</dbReference>
<sequence>MDIVSANNFMDNLIKNIQMLCHGHIPFVNNVEVIGHIYLNIDCGKKLNYILNEKCSKANTSLIFTSNSFHASPGNENPSRPKKQKTSTVSPEGTPSKISKRSDEANLNQDQVDEYFDASTEEADSQEFADSPGQHMFVDPASEDEDDDNPAKSEICGTSTDAFNTEASIKNVNISGLLHDAGQSDNIDYSIIEMGTQQGRPMLVDNIGYSYNLRERTDKCATWRCTVRNKKVRCAATVSQKGDQFIRGKHEHTHDPKAGLLTSVLITAEARAQASNDFITPISDVVERVMSVKGTEDEAALPKICNLKRMINRHRQISRKSCSLPDSGDLDLEET</sequence>
<comment type="caution">
    <text evidence="6">The sequence shown here is derived from an EMBL/GenBank/DDBJ whole genome shotgun (WGS) entry which is preliminary data.</text>
</comment>
<dbReference type="PANTHER" id="PTHR20956:SF12">
    <property type="entry name" value="FLYWCH-TYPE DOMAIN-CONTAINING PROTEIN"/>
    <property type="match status" value="1"/>
</dbReference>
<feature type="domain" description="FLYWCH-type" evidence="5">
    <location>
        <begin position="196"/>
        <end position="254"/>
    </location>
</feature>
<feature type="compositionally biased region" description="Polar residues" evidence="4">
    <location>
        <begin position="86"/>
        <end position="97"/>
    </location>
</feature>
<evidence type="ECO:0000256" key="1">
    <source>
        <dbReference type="ARBA" id="ARBA00022723"/>
    </source>
</evidence>
<proteinExistence type="predicted"/>
<organism evidence="6 7">
    <name type="scientific">Patella caerulea</name>
    <name type="common">Rayed Mediterranean limpet</name>
    <dbReference type="NCBI Taxonomy" id="87958"/>
    <lineage>
        <taxon>Eukaryota</taxon>
        <taxon>Metazoa</taxon>
        <taxon>Spiralia</taxon>
        <taxon>Lophotrochozoa</taxon>
        <taxon>Mollusca</taxon>
        <taxon>Gastropoda</taxon>
        <taxon>Patellogastropoda</taxon>
        <taxon>Patelloidea</taxon>
        <taxon>Patellidae</taxon>
        <taxon>Patella</taxon>
    </lineage>
</organism>
<dbReference type="Pfam" id="PF04500">
    <property type="entry name" value="FLYWCH"/>
    <property type="match status" value="1"/>
</dbReference>
<protein>
    <recommendedName>
        <fullName evidence="5">FLYWCH-type domain-containing protein</fullName>
    </recommendedName>
</protein>
<dbReference type="GO" id="GO:0008270">
    <property type="term" value="F:zinc ion binding"/>
    <property type="evidence" value="ECO:0007669"/>
    <property type="project" value="UniProtKB-KW"/>
</dbReference>